<dbReference type="AlphaFoldDB" id="A0A1I1KPQ5"/>
<gene>
    <name evidence="1" type="ORF">SAMN05421780_10732</name>
</gene>
<keyword evidence="2" id="KW-1185">Reference proteome</keyword>
<reference evidence="1 2" key="1">
    <citation type="submission" date="2016-10" db="EMBL/GenBank/DDBJ databases">
        <authorList>
            <person name="de Groot N.N."/>
        </authorList>
    </citation>
    <scope>NUCLEOTIDE SEQUENCE [LARGE SCALE GENOMIC DNA]</scope>
    <source>
        <strain evidence="1 2">DSM 6793</strain>
    </source>
</reference>
<protein>
    <submittedName>
        <fullName evidence="1">Uncharacterized protein</fullName>
    </submittedName>
</protein>
<dbReference type="Proteomes" id="UP000199514">
    <property type="component" value="Unassembled WGS sequence"/>
</dbReference>
<evidence type="ECO:0000313" key="2">
    <source>
        <dbReference type="Proteomes" id="UP000199514"/>
    </source>
</evidence>
<sequence>MAKFHFTQNNACEKSKHKPFSHADNLLISNQLVNFVTRKPQIIV</sequence>
<name>A0A1I1KPQ5_9BACT</name>
<proteinExistence type="predicted"/>
<accession>A0A1I1KPQ5</accession>
<organism evidence="1 2">
    <name type="scientific">Flexibacter flexilis DSM 6793</name>
    <dbReference type="NCBI Taxonomy" id="927664"/>
    <lineage>
        <taxon>Bacteria</taxon>
        <taxon>Pseudomonadati</taxon>
        <taxon>Bacteroidota</taxon>
        <taxon>Cytophagia</taxon>
        <taxon>Cytophagales</taxon>
        <taxon>Flexibacteraceae</taxon>
        <taxon>Flexibacter</taxon>
    </lineage>
</organism>
<evidence type="ECO:0000313" key="1">
    <source>
        <dbReference type="EMBL" id="SFC59420.1"/>
    </source>
</evidence>
<dbReference type="EMBL" id="FOLE01000007">
    <property type="protein sequence ID" value="SFC59420.1"/>
    <property type="molecule type" value="Genomic_DNA"/>
</dbReference>